<keyword evidence="3" id="KW-1185">Reference proteome</keyword>
<evidence type="ECO:0000256" key="1">
    <source>
        <dbReference type="SAM" id="Phobius"/>
    </source>
</evidence>
<feature type="transmembrane region" description="Helical" evidence="1">
    <location>
        <begin position="212"/>
        <end position="234"/>
    </location>
</feature>
<keyword evidence="1" id="KW-0472">Membrane</keyword>
<proteinExistence type="predicted"/>
<evidence type="ECO:0000313" key="3">
    <source>
        <dbReference type="Proteomes" id="UP001321741"/>
    </source>
</evidence>
<feature type="transmembrane region" description="Helical" evidence="1">
    <location>
        <begin position="254"/>
        <end position="275"/>
    </location>
</feature>
<dbReference type="RefSeq" id="WP_317638050.1">
    <property type="nucleotide sequence ID" value="NZ_AP026803.1"/>
</dbReference>
<keyword evidence="1" id="KW-0812">Transmembrane</keyword>
<reference evidence="2 3" key="1">
    <citation type="journal article" date="2023" name="Microbiol. Spectr.">
        <title>Symbiosis of Carpenter Bees with Uncharacterized Lactic Acid Bacteria Showing NAD Auxotrophy.</title>
        <authorList>
            <person name="Kawasaki S."/>
            <person name="Ozawa K."/>
            <person name="Mori T."/>
            <person name="Yamamoto A."/>
            <person name="Ito M."/>
            <person name="Ohkuma M."/>
            <person name="Sakamoto M."/>
            <person name="Matsutani M."/>
        </authorList>
    </citation>
    <scope>NUCLEOTIDE SEQUENCE [LARGE SCALE GENOMIC DNA]</scope>
    <source>
        <strain evidence="2 3">Kim32-2</strain>
    </source>
</reference>
<feature type="transmembrane region" description="Helical" evidence="1">
    <location>
        <begin position="170"/>
        <end position="192"/>
    </location>
</feature>
<evidence type="ECO:0000313" key="2">
    <source>
        <dbReference type="EMBL" id="BDR60344.1"/>
    </source>
</evidence>
<organism evidence="2 3">
    <name type="scientific">Lactobacillus xylocopicola</name>
    <dbReference type="NCBI Taxonomy" id="2976676"/>
    <lineage>
        <taxon>Bacteria</taxon>
        <taxon>Bacillati</taxon>
        <taxon>Bacillota</taxon>
        <taxon>Bacilli</taxon>
        <taxon>Lactobacillales</taxon>
        <taxon>Lactobacillaceae</taxon>
        <taxon>Lactobacillus</taxon>
    </lineage>
</organism>
<accession>A0ABN6SL42</accession>
<keyword evidence="1" id="KW-1133">Transmembrane helix</keyword>
<name>A0ABN6SL42_9LACO</name>
<sequence>MNNDEYETTIKIFFITLSSNEDNQKEFSTFLRNNNSVLTSHPAFMYSKEKQGLDSTYTNLEQFFHKKDAGDNLNSPFTEKMNFIKNNYQDLFYGLEMYTDLIRSNNYIDRINYLDGRKVELFTQQKELEEKQTSLSDDISNQENKIYGQKIIIADQQHDLQKITSKINSIYTEFITILGIFTAITFVIFGGMNLLTDLFKNIGSTPTSLGQTLILAAVFGLMMWGIIELLFYWIIKIKGVTDSTKDKHKHWFNWIALVILATILILGVLLFTHVLK</sequence>
<gene>
    <name evidence="2" type="ORF">KIM322_06050</name>
</gene>
<dbReference type="EMBL" id="AP026803">
    <property type="protein sequence ID" value="BDR60344.1"/>
    <property type="molecule type" value="Genomic_DNA"/>
</dbReference>
<protein>
    <submittedName>
        <fullName evidence="2">Uncharacterized protein</fullName>
    </submittedName>
</protein>
<dbReference type="Proteomes" id="UP001321741">
    <property type="component" value="Chromosome"/>
</dbReference>